<evidence type="ECO:0000313" key="2">
    <source>
        <dbReference type="EMBL" id="RVW86852.1"/>
    </source>
</evidence>
<sequence>MVLPFSSCLAIILSLLLTYSRSLCSSNAGKERLGCLIEWMEKTSFVCLNKLFEIDTAERAYNVLLSDKNLQALIENPKSFIILVFSRLASLSLLPDEHFVLKDLPFYEIARLADSEAHQAHLEEREKKCQEITLRQASIASR</sequence>
<protein>
    <submittedName>
        <fullName evidence="2">Uncharacterized protein</fullName>
    </submittedName>
</protein>
<dbReference type="AlphaFoldDB" id="A0A438HQX2"/>
<accession>A0A438HQX2</accession>
<gene>
    <name evidence="2" type="ORF">CK203_035985</name>
</gene>
<proteinExistence type="predicted"/>
<reference evidence="2 3" key="1">
    <citation type="journal article" date="2018" name="PLoS Genet.">
        <title>Population sequencing reveals clonal diversity and ancestral inbreeding in the grapevine cultivar Chardonnay.</title>
        <authorList>
            <person name="Roach M.J."/>
            <person name="Johnson D.L."/>
            <person name="Bohlmann J."/>
            <person name="van Vuuren H.J."/>
            <person name="Jones S.J."/>
            <person name="Pretorius I.S."/>
            <person name="Schmidt S.A."/>
            <person name="Borneman A.R."/>
        </authorList>
    </citation>
    <scope>NUCLEOTIDE SEQUENCE [LARGE SCALE GENOMIC DNA]</scope>
    <source>
        <strain evidence="3">cv. Chardonnay</strain>
        <tissue evidence="2">Leaf</tissue>
    </source>
</reference>
<comment type="caution">
    <text evidence="2">The sequence shown here is derived from an EMBL/GenBank/DDBJ whole genome shotgun (WGS) entry which is preliminary data.</text>
</comment>
<feature type="signal peptide" evidence="1">
    <location>
        <begin position="1"/>
        <end position="24"/>
    </location>
</feature>
<keyword evidence="1" id="KW-0732">Signal</keyword>
<feature type="chain" id="PRO_5019428965" evidence="1">
    <location>
        <begin position="25"/>
        <end position="142"/>
    </location>
</feature>
<organism evidence="2 3">
    <name type="scientific">Vitis vinifera</name>
    <name type="common">Grape</name>
    <dbReference type="NCBI Taxonomy" id="29760"/>
    <lineage>
        <taxon>Eukaryota</taxon>
        <taxon>Viridiplantae</taxon>
        <taxon>Streptophyta</taxon>
        <taxon>Embryophyta</taxon>
        <taxon>Tracheophyta</taxon>
        <taxon>Spermatophyta</taxon>
        <taxon>Magnoliopsida</taxon>
        <taxon>eudicotyledons</taxon>
        <taxon>Gunneridae</taxon>
        <taxon>Pentapetalae</taxon>
        <taxon>rosids</taxon>
        <taxon>Vitales</taxon>
        <taxon>Vitaceae</taxon>
        <taxon>Viteae</taxon>
        <taxon>Vitis</taxon>
    </lineage>
</organism>
<evidence type="ECO:0000313" key="3">
    <source>
        <dbReference type="Proteomes" id="UP000288805"/>
    </source>
</evidence>
<name>A0A438HQX2_VITVI</name>
<dbReference type="Proteomes" id="UP000288805">
    <property type="component" value="Unassembled WGS sequence"/>
</dbReference>
<evidence type="ECO:0000256" key="1">
    <source>
        <dbReference type="SAM" id="SignalP"/>
    </source>
</evidence>
<dbReference type="EMBL" id="QGNW01000189">
    <property type="protein sequence ID" value="RVW86852.1"/>
    <property type="molecule type" value="Genomic_DNA"/>
</dbReference>